<dbReference type="RefSeq" id="WP_092076791.1">
    <property type="nucleotide sequence ID" value="NZ_FNAQ01000003.1"/>
</dbReference>
<proteinExistence type="predicted"/>
<feature type="coiled-coil region" evidence="1">
    <location>
        <begin position="18"/>
        <end position="45"/>
    </location>
</feature>
<organism evidence="3 4">
    <name type="scientific">Desulfuromonas thiophila</name>
    <dbReference type="NCBI Taxonomy" id="57664"/>
    <lineage>
        <taxon>Bacteria</taxon>
        <taxon>Pseudomonadati</taxon>
        <taxon>Thermodesulfobacteriota</taxon>
        <taxon>Desulfuromonadia</taxon>
        <taxon>Desulfuromonadales</taxon>
        <taxon>Desulfuromonadaceae</taxon>
        <taxon>Desulfuromonas</taxon>
    </lineage>
</organism>
<sequence>MKHLALCGLLLALATPALATEELSNVALQQKLQATEARLAEIEARLAAAPPVADRWTDSLLGHWSERVQLSGLVEVEAGYERVELSDGGSDESSDLVLATVELGVEVNLNDYLSGHVLLLWEEDETEPVDVDEAVISLNGGERLPLYVNAGKMYVPFGRFESHFISDPLTLELGETNETAVELGFASAGFDLSLSLFNGDVDEIDENNHINSLVAKAVYSLPEDRIAGLALSLGMSWISNLADSDALEEEVAVDALDDKVDGFGAFVSLAVAERLFIEAEYLGALRSFAAGELAFDGGEALRPETWNLEVGYQLRDDLQMAVKYEGGRDLADFLPEEQYGAVVAYQLFEPLTLALEYLYGEFDNDDERDLVTAQLALEF</sequence>
<dbReference type="InterPro" id="IPR023614">
    <property type="entry name" value="Porin_dom_sf"/>
</dbReference>
<evidence type="ECO:0008006" key="5">
    <source>
        <dbReference type="Google" id="ProtNLM"/>
    </source>
</evidence>
<accession>A0A1G6ZXQ0</accession>
<dbReference type="OrthoDB" id="5417572at2"/>
<keyword evidence="4" id="KW-1185">Reference proteome</keyword>
<gene>
    <name evidence="3" type="ORF">SAMN05661003_103176</name>
</gene>
<dbReference type="EMBL" id="FNAQ01000003">
    <property type="protein sequence ID" value="SDE07261.1"/>
    <property type="molecule type" value="Genomic_DNA"/>
</dbReference>
<dbReference type="Gene3D" id="2.40.160.10">
    <property type="entry name" value="Porin"/>
    <property type="match status" value="1"/>
</dbReference>
<feature type="chain" id="PRO_5017220199" description="LbtU family siderophore porin" evidence="2">
    <location>
        <begin position="20"/>
        <end position="379"/>
    </location>
</feature>
<evidence type="ECO:0000256" key="2">
    <source>
        <dbReference type="SAM" id="SignalP"/>
    </source>
</evidence>
<keyword evidence="2" id="KW-0732">Signal</keyword>
<dbReference type="STRING" id="57664.SAMN05661003_103176"/>
<dbReference type="SUPFAM" id="SSF56935">
    <property type="entry name" value="Porins"/>
    <property type="match status" value="1"/>
</dbReference>
<reference evidence="4" key="1">
    <citation type="submission" date="2016-10" db="EMBL/GenBank/DDBJ databases">
        <authorList>
            <person name="Varghese N."/>
            <person name="Submissions S."/>
        </authorList>
    </citation>
    <scope>NUCLEOTIDE SEQUENCE [LARGE SCALE GENOMIC DNA]</scope>
    <source>
        <strain evidence="4">DSM 8987</strain>
    </source>
</reference>
<keyword evidence="1" id="KW-0175">Coiled coil</keyword>
<evidence type="ECO:0000256" key="1">
    <source>
        <dbReference type="SAM" id="Coils"/>
    </source>
</evidence>
<evidence type="ECO:0000313" key="4">
    <source>
        <dbReference type="Proteomes" id="UP000243205"/>
    </source>
</evidence>
<feature type="signal peptide" evidence="2">
    <location>
        <begin position="1"/>
        <end position="19"/>
    </location>
</feature>
<dbReference type="Proteomes" id="UP000243205">
    <property type="component" value="Unassembled WGS sequence"/>
</dbReference>
<dbReference type="NCBIfam" id="NF033652">
    <property type="entry name" value="LbtU_sider_porin"/>
    <property type="match status" value="1"/>
</dbReference>
<evidence type="ECO:0000313" key="3">
    <source>
        <dbReference type="EMBL" id="SDE07261.1"/>
    </source>
</evidence>
<name>A0A1G6ZXQ0_9BACT</name>
<dbReference type="AlphaFoldDB" id="A0A1G6ZXQ0"/>
<protein>
    <recommendedName>
        <fullName evidence="5">LbtU family siderophore porin</fullName>
    </recommendedName>
</protein>